<feature type="signal peptide" evidence="1">
    <location>
        <begin position="1"/>
        <end position="30"/>
    </location>
</feature>
<evidence type="ECO:0000256" key="1">
    <source>
        <dbReference type="SAM" id="SignalP"/>
    </source>
</evidence>
<organism evidence="2 3">
    <name type="scientific">Marivita hallyeonensis</name>
    <dbReference type="NCBI Taxonomy" id="996342"/>
    <lineage>
        <taxon>Bacteria</taxon>
        <taxon>Pseudomonadati</taxon>
        <taxon>Pseudomonadota</taxon>
        <taxon>Alphaproteobacteria</taxon>
        <taxon>Rhodobacterales</taxon>
        <taxon>Roseobacteraceae</taxon>
        <taxon>Marivita</taxon>
    </lineage>
</organism>
<protein>
    <recommendedName>
        <fullName evidence="4">Polyisoprenoid-binding protein YceI</fullName>
    </recommendedName>
</protein>
<evidence type="ECO:0000313" key="2">
    <source>
        <dbReference type="EMBL" id="SHG70674.1"/>
    </source>
</evidence>
<dbReference type="STRING" id="996342.SAMN05443551_0347"/>
<proteinExistence type="predicted"/>
<feature type="chain" id="PRO_5011957301" description="Polyisoprenoid-binding protein YceI" evidence="1">
    <location>
        <begin position="31"/>
        <end position="176"/>
    </location>
</feature>
<sequence length="176" mass="19000">MAVLSGLGFARALQKLCLGASLLAATVATATESGYVTLTLGNEQFELPLNAAHSDWTGSPGFAKVSILSRPTEVATWERFQSLRLAFDLLRTGATTPELSLLRRRDDAGFERWYGRSESGGLTVVITERSLNDTELTVSGSFTGTLGRSDNFGQTIDLSEPMPVSGRFEVTLLPIR</sequence>
<dbReference type="Proteomes" id="UP000184221">
    <property type="component" value="Unassembled WGS sequence"/>
</dbReference>
<keyword evidence="3" id="KW-1185">Reference proteome</keyword>
<accession>A0A1M5M002</accession>
<gene>
    <name evidence="2" type="ORF">SAMN05443551_0347</name>
</gene>
<dbReference type="EMBL" id="FQXC01000001">
    <property type="protein sequence ID" value="SHG70674.1"/>
    <property type="molecule type" value="Genomic_DNA"/>
</dbReference>
<name>A0A1M5M002_9RHOB</name>
<dbReference type="AlphaFoldDB" id="A0A1M5M002"/>
<dbReference type="RefSeq" id="WP_072775803.1">
    <property type="nucleotide sequence ID" value="NZ_FQXC01000001.1"/>
</dbReference>
<evidence type="ECO:0008006" key="4">
    <source>
        <dbReference type="Google" id="ProtNLM"/>
    </source>
</evidence>
<keyword evidence="1" id="KW-0732">Signal</keyword>
<dbReference type="OrthoDB" id="7855275at2"/>
<reference evidence="2 3" key="1">
    <citation type="submission" date="2016-11" db="EMBL/GenBank/DDBJ databases">
        <authorList>
            <person name="Jaros S."/>
            <person name="Januszkiewicz K."/>
            <person name="Wedrychowicz H."/>
        </authorList>
    </citation>
    <scope>NUCLEOTIDE SEQUENCE [LARGE SCALE GENOMIC DNA]</scope>
    <source>
        <strain evidence="2 3">DSM 29431</strain>
    </source>
</reference>
<evidence type="ECO:0000313" key="3">
    <source>
        <dbReference type="Proteomes" id="UP000184221"/>
    </source>
</evidence>